<evidence type="ECO:0000313" key="1">
    <source>
        <dbReference type="EMBL" id="JAP07117.1"/>
    </source>
</evidence>
<reference evidence="1" key="1">
    <citation type="submission" date="2015-12" db="EMBL/GenBank/DDBJ databases">
        <title>Gene expression during late stages of embryo sac development: a critical building block for successful pollen-pistil interactions.</title>
        <authorList>
            <person name="Liu Y."/>
            <person name="Joly V."/>
            <person name="Sabar M."/>
            <person name="Matton D.P."/>
        </authorList>
    </citation>
    <scope>NUCLEOTIDE SEQUENCE</scope>
</reference>
<sequence length="67" mass="7954">MCTLIKPATFIYIILKNKSLNSAGKHRSEPQFIDFRKFCRNTSCLCCLIMEVYDCTNFGFYRHFVIY</sequence>
<protein>
    <submittedName>
        <fullName evidence="1">Putative ovule protein</fullName>
    </submittedName>
</protein>
<proteinExistence type="predicted"/>
<dbReference type="EMBL" id="GEDG01039435">
    <property type="protein sequence ID" value="JAP07117.1"/>
    <property type="molecule type" value="Transcribed_RNA"/>
</dbReference>
<dbReference type="AlphaFoldDB" id="A0A0V0GGV2"/>
<accession>A0A0V0GGV2</accession>
<organism evidence="1">
    <name type="scientific">Solanum chacoense</name>
    <name type="common">Chaco potato</name>
    <dbReference type="NCBI Taxonomy" id="4108"/>
    <lineage>
        <taxon>Eukaryota</taxon>
        <taxon>Viridiplantae</taxon>
        <taxon>Streptophyta</taxon>
        <taxon>Embryophyta</taxon>
        <taxon>Tracheophyta</taxon>
        <taxon>Spermatophyta</taxon>
        <taxon>Magnoliopsida</taxon>
        <taxon>eudicotyledons</taxon>
        <taxon>Gunneridae</taxon>
        <taxon>Pentapetalae</taxon>
        <taxon>asterids</taxon>
        <taxon>lamiids</taxon>
        <taxon>Solanales</taxon>
        <taxon>Solanaceae</taxon>
        <taxon>Solanoideae</taxon>
        <taxon>Solaneae</taxon>
        <taxon>Solanum</taxon>
    </lineage>
</organism>
<name>A0A0V0GGV2_SOLCH</name>